<evidence type="ECO:0000313" key="2">
    <source>
        <dbReference type="Proteomes" id="UP001627154"/>
    </source>
</evidence>
<evidence type="ECO:0000313" key="1">
    <source>
        <dbReference type="EMBL" id="KAL3392684.1"/>
    </source>
</evidence>
<protein>
    <submittedName>
        <fullName evidence="1">Uncharacterized protein</fullName>
    </submittedName>
</protein>
<name>A0ABD2WIM5_9HYME</name>
<gene>
    <name evidence="1" type="ORF">TKK_012737</name>
</gene>
<sequence length="124" mass="14963">MANCVYARVFWRGKKESRSSYKYGRYPGLAQHFSDHHRYIRSFELYSHQIRSHLFVFAKMADRQGQNYQYQQQYQNSAKDQTAIDNRANQLNKNNCLHQPNQDNIDNRAEQLNSNNYKYQGQRY</sequence>
<reference evidence="1 2" key="1">
    <citation type="journal article" date="2024" name="bioRxiv">
        <title>A reference genome for Trichogramma kaykai: A tiny desert-dwelling parasitoid wasp with competing sex-ratio distorters.</title>
        <authorList>
            <person name="Culotta J."/>
            <person name="Lindsey A.R."/>
        </authorList>
    </citation>
    <scope>NUCLEOTIDE SEQUENCE [LARGE SCALE GENOMIC DNA]</scope>
    <source>
        <strain evidence="1 2">KSX58</strain>
    </source>
</reference>
<dbReference type="AlphaFoldDB" id="A0ABD2WIM5"/>
<accession>A0ABD2WIM5</accession>
<keyword evidence="2" id="KW-1185">Reference proteome</keyword>
<comment type="caution">
    <text evidence="1">The sequence shown here is derived from an EMBL/GenBank/DDBJ whole genome shotgun (WGS) entry which is preliminary data.</text>
</comment>
<dbReference type="Proteomes" id="UP001627154">
    <property type="component" value="Unassembled WGS sequence"/>
</dbReference>
<proteinExistence type="predicted"/>
<dbReference type="EMBL" id="JBJJXI010000102">
    <property type="protein sequence ID" value="KAL3392684.1"/>
    <property type="molecule type" value="Genomic_DNA"/>
</dbReference>
<organism evidence="1 2">
    <name type="scientific">Trichogramma kaykai</name>
    <dbReference type="NCBI Taxonomy" id="54128"/>
    <lineage>
        <taxon>Eukaryota</taxon>
        <taxon>Metazoa</taxon>
        <taxon>Ecdysozoa</taxon>
        <taxon>Arthropoda</taxon>
        <taxon>Hexapoda</taxon>
        <taxon>Insecta</taxon>
        <taxon>Pterygota</taxon>
        <taxon>Neoptera</taxon>
        <taxon>Endopterygota</taxon>
        <taxon>Hymenoptera</taxon>
        <taxon>Apocrita</taxon>
        <taxon>Proctotrupomorpha</taxon>
        <taxon>Chalcidoidea</taxon>
        <taxon>Trichogrammatidae</taxon>
        <taxon>Trichogramma</taxon>
    </lineage>
</organism>